<evidence type="ECO:0000313" key="1">
    <source>
        <dbReference type="EMBL" id="JAH39162.1"/>
    </source>
</evidence>
<organism evidence="1">
    <name type="scientific">Anguilla anguilla</name>
    <name type="common">European freshwater eel</name>
    <name type="synonym">Muraena anguilla</name>
    <dbReference type="NCBI Taxonomy" id="7936"/>
    <lineage>
        <taxon>Eukaryota</taxon>
        <taxon>Metazoa</taxon>
        <taxon>Chordata</taxon>
        <taxon>Craniata</taxon>
        <taxon>Vertebrata</taxon>
        <taxon>Euteleostomi</taxon>
        <taxon>Actinopterygii</taxon>
        <taxon>Neopterygii</taxon>
        <taxon>Teleostei</taxon>
        <taxon>Anguilliformes</taxon>
        <taxon>Anguillidae</taxon>
        <taxon>Anguilla</taxon>
    </lineage>
</organism>
<accession>A0A0E9SD38</accession>
<reference evidence="1" key="1">
    <citation type="submission" date="2014-11" db="EMBL/GenBank/DDBJ databases">
        <authorList>
            <person name="Amaro Gonzalez C."/>
        </authorList>
    </citation>
    <scope>NUCLEOTIDE SEQUENCE</scope>
</reference>
<name>A0A0E9SD38_ANGAN</name>
<dbReference type="EMBL" id="GBXM01069415">
    <property type="protein sequence ID" value="JAH39162.1"/>
    <property type="molecule type" value="Transcribed_RNA"/>
</dbReference>
<reference evidence="1" key="2">
    <citation type="journal article" date="2015" name="Fish Shellfish Immunol.">
        <title>Early steps in the European eel (Anguilla anguilla)-Vibrio vulnificus interaction in the gills: Role of the RtxA13 toxin.</title>
        <authorList>
            <person name="Callol A."/>
            <person name="Pajuelo D."/>
            <person name="Ebbesson L."/>
            <person name="Teles M."/>
            <person name="MacKenzie S."/>
            <person name="Amaro C."/>
        </authorList>
    </citation>
    <scope>NUCLEOTIDE SEQUENCE</scope>
</reference>
<protein>
    <submittedName>
        <fullName evidence="1">Uncharacterized protein</fullName>
    </submittedName>
</protein>
<sequence length="12" mass="1329">MHFVATLPATKI</sequence>
<proteinExistence type="predicted"/>